<dbReference type="Proteomes" id="UP000059680">
    <property type="component" value="Chromosome 6"/>
</dbReference>
<accession>A0A0P0WWE8</accession>
<dbReference type="Gramene" id="Os06t0346600-01">
    <property type="protein sequence ID" value="Os06t0346600-01"/>
    <property type="gene ID" value="Os06g0346600"/>
</dbReference>
<reference evidence="3" key="1">
    <citation type="journal article" date="2005" name="Nature">
        <title>The map-based sequence of the rice genome.</title>
        <authorList>
            <consortium name="International rice genome sequencing project (IRGSP)"/>
            <person name="Matsumoto T."/>
            <person name="Wu J."/>
            <person name="Kanamori H."/>
            <person name="Katayose Y."/>
            <person name="Fujisawa M."/>
            <person name="Namiki N."/>
            <person name="Mizuno H."/>
            <person name="Yamamoto K."/>
            <person name="Antonio B.A."/>
            <person name="Baba T."/>
            <person name="Sakata K."/>
            <person name="Nagamura Y."/>
            <person name="Aoki H."/>
            <person name="Arikawa K."/>
            <person name="Arita K."/>
            <person name="Bito T."/>
            <person name="Chiden Y."/>
            <person name="Fujitsuka N."/>
            <person name="Fukunaka R."/>
            <person name="Hamada M."/>
            <person name="Harada C."/>
            <person name="Hayashi A."/>
            <person name="Hijishita S."/>
            <person name="Honda M."/>
            <person name="Hosokawa S."/>
            <person name="Ichikawa Y."/>
            <person name="Idonuma A."/>
            <person name="Iijima M."/>
            <person name="Ikeda M."/>
            <person name="Ikeno M."/>
            <person name="Ito K."/>
            <person name="Ito S."/>
            <person name="Ito T."/>
            <person name="Ito Y."/>
            <person name="Ito Y."/>
            <person name="Iwabuchi A."/>
            <person name="Kamiya K."/>
            <person name="Karasawa W."/>
            <person name="Kurita K."/>
            <person name="Katagiri S."/>
            <person name="Kikuta A."/>
            <person name="Kobayashi H."/>
            <person name="Kobayashi N."/>
            <person name="Machita K."/>
            <person name="Maehara T."/>
            <person name="Masukawa M."/>
            <person name="Mizubayashi T."/>
            <person name="Mukai Y."/>
            <person name="Nagasaki H."/>
            <person name="Nagata Y."/>
            <person name="Naito S."/>
            <person name="Nakashima M."/>
            <person name="Nakama Y."/>
            <person name="Nakamichi Y."/>
            <person name="Nakamura M."/>
            <person name="Meguro A."/>
            <person name="Negishi M."/>
            <person name="Ohta I."/>
            <person name="Ohta T."/>
            <person name="Okamoto M."/>
            <person name="Ono N."/>
            <person name="Saji S."/>
            <person name="Sakaguchi M."/>
            <person name="Sakai K."/>
            <person name="Shibata M."/>
            <person name="Shimokawa T."/>
            <person name="Song J."/>
            <person name="Takazaki Y."/>
            <person name="Terasawa K."/>
            <person name="Tsugane M."/>
            <person name="Tsuji K."/>
            <person name="Ueda S."/>
            <person name="Waki K."/>
            <person name="Yamagata H."/>
            <person name="Yamamoto M."/>
            <person name="Yamamoto S."/>
            <person name="Yamane H."/>
            <person name="Yoshiki S."/>
            <person name="Yoshihara R."/>
            <person name="Yukawa K."/>
            <person name="Zhong H."/>
            <person name="Yano M."/>
            <person name="Yuan Q."/>
            <person name="Ouyang S."/>
            <person name="Liu J."/>
            <person name="Jones K.M."/>
            <person name="Gansberger K."/>
            <person name="Moffat K."/>
            <person name="Hill J."/>
            <person name="Bera J."/>
            <person name="Fadrosh D."/>
            <person name="Jin S."/>
            <person name="Johri S."/>
            <person name="Kim M."/>
            <person name="Overton L."/>
            <person name="Reardon M."/>
            <person name="Tsitrin T."/>
            <person name="Vuong H."/>
            <person name="Weaver B."/>
            <person name="Ciecko A."/>
            <person name="Tallon L."/>
            <person name="Jackson J."/>
            <person name="Pai G."/>
            <person name="Aken S.V."/>
            <person name="Utterback T."/>
            <person name="Reidmuller S."/>
            <person name="Feldblyum T."/>
            <person name="Hsiao J."/>
            <person name="Zismann V."/>
            <person name="Iobst S."/>
            <person name="de Vazeille A.R."/>
            <person name="Buell C.R."/>
            <person name="Ying K."/>
            <person name="Li Y."/>
            <person name="Lu T."/>
            <person name="Huang Y."/>
            <person name="Zhao Q."/>
            <person name="Feng Q."/>
            <person name="Zhang L."/>
            <person name="Zhu J."/>
            <person name="Weng Q."/>
            <person name="Mu J."/>
            <person name="Lu Y."/>
            <person name="Fan D."/>
            <person name="Liu Y."/>
            <person name="Guan J."/>
            <person name="Zhang Y."/>
            <person name="Yu S."/>
            <person name="Liu X."/>
            <person name="Zhang Y."/>
            <person name="Hong G."/>
            <person name="Han B."/>
            <person name="Choisne N."/>
            <person name="Demange N."/>
            <person name="Orjeda G."/>
            <person name="Samain S."/>
            <person name="Cattolico L."/>
            <person name="Pelletier E."/>
            <person name="Couloux A."/>
            <person name="Segurens B."/>
            <person name="Wincker P."/>
            <person name="D'Hont A."/>
            <person name="Scarpelli C."/>
            <person name="Weissenbach J."/>
            <person name="Salanoubat M."/>
            <person name="Quetier F."/>
            <person name="Yu Y."/>
            <person name="Kim H.R."/>
            <person name="Rambo T."/>
            <person name="Currie J."/>
            <person name="Collura K."/>
            <person name="Luo M."/>
            <person name="Yang T."/>
            <person name="Ammiraju J.S.S."/>
            <person name="Engler F."/>
            <person name="Soderlund C."/>
            <person name="Wing R.A."/>
            <person name="Palmer L.E."/>
            <person name="de la Bastide M."/>
            <person name="Spiegel L."/>
            <person name="Nascimento L."/>
            <person name="Zutavern T."/>
            <person name="O'Shaughnessy A."/>
            <person name="Dike S."/>
            <person name="Dedhia N."/>
            <person name="Preston R."/>
            <person name="Balija V."/>
            <person name="McCombie W.R."/>
            <person name="Chow T."/>
            <person name="Chen H."/>
            <person name="Chung M."/>
            <person name="Chen C."/>
            <person name="Shaw J."/>
            <person name="Wu H."/>
            <person name="Hsiao K."/>
            <person name="Chao Y."/>
            <person name="Chu M."/>
            <person name="Cheng C."/>
            <person name="Hour A."/>
            <person name="Lee P."/>
            <person name="Lin S."/>
            <person name="Lin Y."/>
            <person name="Liou J."/>
            <person name="Liu S."/>
            <person name="Hsing Y."/>
            <person name="Raghuvanshi S."/>
            <person name="Mohanty A."/>
            <person name="Bharti A.K."/>
            <person name="Gaur A."/>
            <person name="Gupta V."/>
            <person name="Kumar D."/>
            <person name="Ravi V."/>
            <person name="Vij S."/>
            <person name="Kapur A."/>
            <person name="Khurana P."/>
            <person name="Khurana P."/>
            <person name="Khurana J.P."/>
            <person name="Tyagi A.K."/>
            <person name="Gaikwad K."/>
            <person name="Singh A."/>
            <person name="Dalal V."/>
            <person name="Srivastava S."/>
            <person name="Dixit A."/>
            <person name="Pal A.K."/>
            <person name="Ghazi I.A."/>
            <person name="Yadav M."/>
            <person name="Pandit A."/>
            <person name="Bhargava A."/>
            <person name="Sureshbabu K."/>
            <person name="Batra K."/>
            <person name="Sharma T.R."/>
            <person name="Mohapatra T."/>
            <person name="Singh N.K."/>
            <person name="Messing J."/>
            <person name="Nelson A.B."/>
            <person name="Fuks G."/>
            <person name="Kavchok S."/>
            <person name="Keizer G."/>
            <person name="Linton E."/>
            <person name="Llaca V."/>
            <person name="Song R."/>
            <person name="Tanyolac B."/>
            <person name="Young S."/>
            <person name="Ho-Il K."/>
            <person name="Hahn J.H."/>
            <person name="Sangsakoo G."/>
            <person name="Vanavichit A."/>
            <person name="de Mattos Luiz.A.T."/>
            <person name="Zimmer P.D."/>
            <person name="Malone G."/>
            <person name="Dellagostin O."/>
            <person name="de Oliveira A.C."/>
            <person name="Bevan M."/>
            <person name="Bancroft I."/>
            <person name="Minx P."/>
            <person name="Cordum H."/>
            <person name="Wilson R."/>
            <person name="Cheng Z."/>
            <person name="Jin W."/>
            <person name="Jiang J."/>
            <person name="Leong S.A."/>
            <person name="Iwama H."/>
            <person name="Gojobori T."/>
            <person name="Itoh T."/>
            <person name="Niimura Y."/>
            <person name="Fujii Y."/>
            <person name="Habara T."/>
            <person name="Sakai H."/>
            <person name="Sato Y."/>
            <person name="Wilson G."/>
            <person name="Kumar K."/>
            <person name="McCouch S."/>
            <person name="Juretic N."/>
            <person name="Hoen D."/>
            <person name="Wright S."/>
            <person name="Bruskiewich R."/>
            <person name="Bureau T."/>
            <person name="Miyao A."/>
            <person name="Hirochika H."/>
            <person name="Nishikawa T."/>
            <person name="Kadowaki K."/>
            <person name="Sugiura M."/>
            <person name="Burr B."/>
            <person name="Sasaki T."/>
        </authorList>
    </citation>
    <scope>NUCLEOTIDE SEQUENCE [LARGE SCALE GENOMIC DNA]</scope>
    <source>
        <strain evidence="3">cv. Nipponbare</strain>
    </source>
</reference>
<reference evidence="2 3" key="2">
    <citation type="journal article" date="2013" name="Plant Cell Physiol.">
        <title>Rice Annotation Project Database (RAP-DB): an integrative and interactive database for rice genomics.</title>
        <authorList>
            <person name="Sakai H."/>
            <person name="Lee S.S."/>
            <person name="Tanaka T."/>
            <person name="Numa H."/>
            <person name="Kim J."/>
            <person name="Kawahara Y."/>
            <person name="Wakimoto H."/>
            <person name="Yang C.C."/>
            <person name="Iwamoto M."/>
            <person name="Abe T."/>
            <person name="Yamada Y."/>
            <person name="Muto A."/>
            <person name="Inokuchi H."/>
            <person name="Ikemura T."/>
            <person name="Matsumoto T."/>
            <person name="Sasaki T."/>
            <person name="Itoh T."/>
        </authorList>
    </citation>
    <scope>NUCLEOTIDE SEQUENCE [LARGE SCALE GENOMIC DNA]</scope>
    <source>
        <strain evidence="3">cv. Nipponbare</strain>
    </source>
</reference>
<name>A0A0P0WWE8_ORYSJ</name>
<organism evidence="2 3">
    <name type="scientific">Oryza sativa subsp. japonica</name>
    <name type="common">Rice</name>
    <dbReference type="NCBI Taxonomy" id="39947"/>
    <lineage>
        <taxon>Eukaryota</taxon>
        <taxon>Viridiplantae</taxon>
        <taxon>Streptophyta</taxon>
        <taxon>Embryophyta</taxon>
        <taxon>Tracheophyta</taxon>
        <taxon>Spermatophyta</taxon>
        <taxon>Magnoliopsida</taxon>
        <taxon>Liliopsida</taxon>
        <taxon>Poales</taxon>
        <taxon>Poaceae</taxon>
        <taxon>BOP clade</taxon>
        <taxon>Oryzoideae</taxon>
        <taxon>Oryzeae</taxon>
        <taxon>Oryzinae</taxon>
        <taxon>Oryza</taxon>
        <taxon>Oryza sativa</taxon>
    </lineage>
</organism>
<protein>
    <submittedName>
        <fullName evidence="2">Os06g0346600 protein</fullName>
    </submittedName>
</protein>
<reference evidence="2 3" key="3">
    <citation type="journal article" date="2013" name="Rice">
        <title>Improvement of the Oryza sativa Nipponbare reference genome using next generation sequence and optical map data.</title>
        <authorList>
            <person name="Kawahara Y."/>
            <person name="de la Bastide M."/>
            <person name="Hamilton J.P."/>
            <person name="Kanamori H."/>
            <person name="McCombie W.R."/>
            <person name="Ouyang S."/>
            <person name="Schwartz D.C."/>
            <person name="Tanaka T."/>
            <person name="Wu J."/>
            <person name="Zhou S."/>
            <person name="Childs K.L."/>
            <person name="Davidson R.M."/>
            <person name="Lin H."/>
            <person name="Quesada-Ocampo L."/>
            <person name="Vaillancourt B."/>
            <person name="Sakai H."/>
            <person name="Lee S.S."/>
            <person name="Kim J."/>
            <person name="Numa H."/>
            <person name="Itoh T."/>
            <person name="Buell C.R."/>
            <person name="Matsumoto T."/>
        </authorList>
    </citation>
    <scope>NUCLEOTIDE SEQUENCE [LARGE SCALE GENOMIC DNA]</scope>
    <source>
        <strain evidence="3">cv. Nipponbare</strain>
    </source>
</reference>
<dbReference type="PaxDb" id="39947-A0A0P0WWE8"/>
<dbReference type="STRING" id="39947.A0A0P0WWE8"/>
<evidence type="ECO:0000313" key="2">
    <source>
        <dbReference type="EMBL" id="BAS97653.1"/>
    </source>
</evidence>
<feature type="region of interest" description="Disordered" evidence="1">
    <location>
        <begin position="1"/>
        <end position="20"/>
    </location>
</feature>
<proteinExistence type="predicted"/>
<feature type="non-terminal residue" evidence="2">
    <location>
        <position position="86"/>
    </location>
</feature>
<evidence type="ECO:0000313" key="3">
    <source>
        <dbReference type="Proteomes" id="UP000059680"/>
    </source>
</evidence>
<sequence length="86" mass="10060">WASSSKAAGRPARAPGEQELRPSKSWGILIFGLRPHWRHHHHHHLSGEKHQTLQLSCLHRFLPKVLNLILRLQEHFRWVNLVLATM</sequence>
<dbReference type="AlphaFoldDB" id="A0A0P0WWE8"/>
<dbReference type="EMBL" id="AP014962">
    <property type="protein sequence ID" value="BAS97653.1"/>
    <property type="molecule type" value="Genomic_DNA"/>
</dbReference>
<gene>
    <name evidence="2" type="ordered locus">Os06g0346600</name>
    <name evidence="2" type="ORF">OSNPB_060346600</name>
</gene>
<keyword evidence="3" id="KW-1185">Reference proteome</keyword>
<dbReference type="InParanoid" id="A0A0P0WWE8"/>
<evidence type="ECO:0000256" key="1">
    <source>
        <dbReference type="SAM" id="MobiDB-lite"/>
    </source>
</evidence>